<dbReference type="Proteomes" id="UP000031972">
    <property type="component" value="Unassembled WGS sequence"/>
</dbReference>
<dbReference type="PATRIC" id="fig|220754.4.peg.852"/>
<proteinExistence type="inferred from homology"/>
<dbReference type="HAMAP" id="MF_01504">
    <property type="entry name" value="SspK"/>
    <property type="match status" value="1"/>
</dbReference>
<dbReference type="GO" id="GO:0042601">
    <property type="term" value="C:endospore-forming forespore"/>
    <property type="evidence" value="ECO:0007669"/>
    <property type="project" value="InterPro"/>
</dbReference>
<dbReference type="Pfam" id="PF08176">
    <property type="entry name" value="SspK"/>
    <property type="match status" value="1"/>
</dbReference>
<evidence type="ECO:0000256" key="2">
    <source>
        <dbReference type="NCBIfam" id="TIGR03091"/>
    </source>
</evidence>
<keyword evidence="1" id="KW-0749">Sporulation</keyword>
<feature type="compositionally biased region" description="Basic and acidic residues" evidence="3">
    <location>
        <begin position="39"/>
        <end position="55"/>
    </location>
</feature>
<feature type="region of interest" description="Disordered" evidence="3">
    <location>
        <begin position="1"/>
        <end position="55"/>
    </location>
</feature>
<dbReference type="AlphaFoldDB" id="A0A0C2W2V8"/>
<evidence type="ECO:0000256" key="3">
    <source>
        <dbReference type="SAM" id="MobiDB-lite"/>
    </source>
</evidence>
<sequence>MRNKAKDFPKMTMKGEAGKARAKSQFASKRADGTINTHPQERMEASGERTLDNSH</sequence>
<name>A0A0C2W2V8_9BACL</name>
<organism evidence="4 5">
    <name type="scientific">Jeotgalibacillus campisalis</name>
    <dbReference type="NCBI Taxonomy" id="220754"/>
    <lineage>
        <taxon>Bacteria</taxon>
        <taxon>Bacillati</taxon>
        <taxon>Bacillota</taxon>
        <taxon>Bacilli</taxon>
        <taxon>Bacillales</taxon>
        <taxon>Caryophanaceae</taxon>
        <taxon>Jeotgalibacillus</taxon>
    </lineage>
</organism>
<dbReference type="GO" id="GO:0030435">
    <property type="term" value="P:sporulation resulting in formation of a cellular spore"/>
    <property type="evidence" value="ECO:0007669"/>
    <property type="project" value="UniProtKB-KW"/>
</dbReference>
<evidence type="ECO:0000313" key="4">
    <source>
        <dbReference type="EMBL" id="KIL50951.1"/>
    </source>
</evidence>
<comment type="caution">
    <text evidence="4">The sequence shown here is derived from an EMBL/GenBank/DDBJ whole genome shotgun (WGS) entry which is preliminary data.</text>
</comment>
<dbReference type="OrthoDB" id="2382188at2"/>
<protein>
    <recommendedName>
        <fullName evidence="2">Small, acid-soluble spore protein K</fullName>
    </recommendedName>
</protein>
<evidence type="ECO:0000313" key="5">
    <source>
        <dbReference type="Proteomes" id="UP000031972"/>
    </source>
</evidence>
<dbReference type="EMBL" id="JXRR01000008">
    <property type="protein sequence ID" value="KIL50951.1"/>
    <property type="molecule type" value="Genomic_DNA"/>
</dbReference>
<dbReference type="RefSeq" id="WP_041055207.1">
    <property type="nucleotide sequence ID" value="NZ_JXRR01000008.1"/>
</dbReference>
<evidence type="ECO:0000256" key="1">
    <source>
        <dbReference type="ARBA" id="ARBA00022969"/>
    </source>
</evidence>
<accession>A0A0C2W2V8</accession>
<gene>
    <name evidence="4" type="ORF">KR50_08320</name>
</gene>
<dbReference type="GO" id="GO:0030436">
    <property type="term" value="P:asexual sporulation"/>
    <property type="evidence" value="ECO:0007669"/>
    <property type="project" value="InterPro"/>
</dbReference>
<dbReference type="NCBIfam" id="TIGR03091">
    <property type="entry name" value="SASP_sspK"/>
    <property type="match status" value="1"/>
</dbReference>
<dbReference type="InterPro" id="IPR012611">
    <property type="entry name" value="SASP_SspK"/>
</dbReference>
<keyword evidence="5" id="KW-1185">Reference proteome</keyword>
<reference evidence="4 5" key="1">
    <citation type="submission" date="2015-01" db="EMBL/GenBank/DDBJ databases">
        <title>Jeotgalibacillus campisalis genome sequencing.</title>
        <authorList>
            <person name="Goh K.M."/>
            <person name="Chan K.-G."/>
            <person name="Yaakop A.S."/>
            <person name="Ee R."/>
            <person name="Gan H.M."/>
            <person name="Chan C.S."/>
        </authorList>
    </citation>
    <scope>NUCLEOTIDE SEQUENCE [LARGE SCALE GENOMIC DNA]</scope>
    <source>
        <strain evidence="4 5">SF-57</strain>
    </source>
</reference>